<keyword evidence="1 2" id="KW-0663">Pyridoxal phosphate</keyword>
<dbReference type="InterPro" id="IPR011078">
    <property type="entry name" value="PyrdxlP_homeostasis"/>
</dbReference>
<comment type="cofactor">
    <cofactor evidence="3">
        <name>pyridoxal 5'-phosphate</name>
        <dbReference type="ChEBI" id="CHEBI:597326"/>
    </cofactor>
</comment>
<dbReference type="EMBL" id="AP027081">
    <property type="protein sequence ID" value="BDU77063.1"/>
    <property type="molecule type" value="Genomic_DNA"/>
</dbReference>
<evidence type="ECO:0000259" key="5">
    <source>
        <dbReference type="Pfam" id="PF01168"/>
    </source>
</evidence>
<dbReference type="Gene3D" id="3.20.20.10">
    <property type="entry name" value="Alanine racemase"/>
    <property type="match status" value="1"/>
</dbReference>
<dbReference type="Pfam" id="PF01168">
    <property type="entry name" value="Ala_racemase_N"/>
    <property type="match status" value="1"/>
</dbReference>
<dbReference type="InterPro" id="IPR001608">
    <property type="entry name" value="Ala_racemase_N"/>
</dbReference>
<dbReference type="InterPro" id="IPR029066">
    <property type="entry name" value="PLP-binding_barrel"/>
</dbReference>
<evidence type="ECO:0000256" key="3">
    <source>
        <dbReference type="PIRSR" id="PIRSR004848-1"/>
    </source>
</evidence>
<dbReference type="AlphaFoldDB" id="A0AA48KG42"/>
<dbReference type="Proteomes" id="UP001228113">
    <property type="component" value="Chromosome"/>
</dbReference>
<name>A0AA48KG42_9BACT</name>
<protein>
    <recommendedName>
        <fullName evidence="2">Pyridoxal phosphate homeostasis protein</fullName>
        <shortName evidence="2">PLP homeostasis protein</shortName>
    </recommendedName>
</protein>
<dbReference type="PANTHER" id="PTHR10146">
    <property type="entry name" value="PROLINE SYNTHETASE CO-TRANSCRIBED BACTERIAL HOMOLOG PROTEIN"/>
    <property type="match status" value="1"/>
</dbReference>
<dbReference type="PIRSF" id="PIRSF004848">
    <property type="entry name" value="YBL036c_PLPDEIII"/>
    <property type="match status" value="1"/>
</dbReference>
<accession>A0AA48KG42</accession>
<evidence type="ECO:0000256" key="2">
    <source>
        <dbReference type="HAMAP-Rule" id="MF_02087"/>
    </source>
</evidence>
<evidence type="ECO:0000313" key="6">
    <source>
        <dbReference type="EMBL" id="BDU77063.1"/>
    </source>
</evidence>
<gene>
    <name evidence="6" type="primary">yggS</name>
    <name evidence="6" type="ORF">METESE_20210</name>
</gene>
<dbReference type="NCBIfam" id="TIGR00044">
    <property type="entry name" value="YggS family pyridoxal phosphate-dependent enzyme"/>
    <property type="match status" value="1"/>
</dbReference>
<reference evidence="6" key="1">
    <citation type="journal article" date="2023" name="Int. J. Syst. Evol. Microbiol.">
        <title>Mesoterricola silvestris gen. nov., sp. nov., Mesoterricola sediminis sp. nov., Geothrix oryzae sp. nov., Geothrix edaphica sp. nov., Geothrix rubra sp. nov., and Geothrix limicola sp. nov., six novel members of Acidobacteriota isolated from soils.</title>
        <authorList>
            <person name="Itoh H."/>
            <person name="Sugisawa Y."/>
            <person name="Mise K."/>
            <person name="Xu Z."/>
            <person name="Kuniyasu M."/>
            <person name="Ushijima N."/>
            <person name="Kawano K."/>
            <person name="Kobayashi E."/>
            <person name="Shiratori Y."/>
            <person name="Masuda Y."/>
            <person name="Senoo K."/>
        </authorList>
    </citation>
    <scope>NUCLEOTIDE SEQUENCE</scope>
    <source>
        <strain evidence="6">W786</strain>
    </source>
</reference>
<sequence length="227" mass="24703">MNPLAARVARLRARIQRACEACGRDPGEVELLPVSKRQPASLVREAMDLGFSRFGENYVQEGVLKAQDLPGAAMVLIGPLQRNKARPALAAFQELMTVDRPELALRLRHLAAELDLVRPVWLQVDLWGEATKVGGAAGEALDAVLAALEGDPRLPVRGLMAIPPPEDPEAFRAMARLREELRQRTGLALRLSMGMSGDLEEAIRAGTDQVRIGTAFFGTRQAPLVSE</sequence>
<dbReference type="KEGG" id="msea:METESE_20210"/>
<comment type="function">
    <text evidence="2">Pyridoxal 5'-phosphate (PLP)-binding protein, which is involved in PLP homeostasis.</text>
</comment>
<dbReference type="CDD" id="cd00635">
    <property type="entry name" value="PLPDE_III_YBL036c_like"/>
    <property type="match status" value="1"/>
</dbReference>
<evidence type="ECO:0000313" key="7">
    <source>
        <dbReference type="Proteomes" id="UP001228113"/>
    </source>
</evidence>
<comment type="similarity">
    <text evidence="2 4">Belongs to the pyridoxal phosphate-binding protein YggS/PROSC family.</text>
</comment>
<dbReference type="PANTHER" id="PTHR10146:SF14">
    <property type="entry name" value="PYRIDOXAL PHOSPHATE HOMEOSTASIS PROTEIN"/>
    <property type="match status" value="1"/>
</dbReference>
<organism evidence="6 7">
    <name type="scientific">Mesoterricola sediminis</name>
    <dbReference type="NCBI Taxonomy" id="2927980"/>
    <lineage>
        <taxon>Bacteria</taxon>
        <taxon>Pseudomonadati</taxon>
        <taxon>Acidobacteriota</taxon>
        <taxon>Holophagae</taxon>
        <taxon>Holophagales</taxon>
        <taxon>Holophagaceae</taxon>
        <taxon>Mesoterricola</taxon>
    </lineage>
</organism>
<evidence type="ECO:0000256" key="4">
    <source>
        <dbReference type="RuleBase" id="RU004514"/>
    </source>
</evidence>
<dbReference type="GO" id="GO:0030170">
    <property type="term" value="F:pyridoxal phosphate binding"/>
    <property type="evidence" value="ECO:0007669"/>
    <property type="project" value="UniProtKB-UniRule"/>
</dbReference>
<keyword evidence="7" id="KW-1185">Reference proteome</keyword>
<dbReference type="RefSeq" id="WP_316410084.1">
    <property type="nucleotide sequence ID" value="NZ_AP027081.1"/>
</dbReference>
<feature type="domain" description="Alanine racemase N-terminal" evidence="5">
    <location>
        <begin position="9"/>
        <end position="220"/>
    </location>
</feature>
<dbReference type="HAMAP" id="MF_02087">
    <property type="entry name" value="PLP_homeostasis"/>
    <property type="match status" value="1"/>
</dbReference>
<evidence type="ECO:0000256" key="1">
    <source>
        <dbReference type="ARBA" id="ARBA00022898"/>
    </source>
</evidence>
<proteinExistence type="inferred from homology"/>
<feature type="modified residue" description="N6-(pyridoxal phosphate)lysine" evidence="2 3">
    <location>
        <position position="36"/>
    </location>
</feature>
<dbReference type="SUPFAM" id="SSF51419">
    <property type="entry name" value="PLP-binding barrel"/>
    <property type="match status" value="1"/>
</dbReference>